<sequence>MASHHDKATSVTFALFPPQRHLCHHLSFLKETHQKKNFFKKKKKHSPMEMTLPKAVKRKEGTDAHADGYHACQCYGHTSELPNYKEILKPYTLQGTYAKMKCACPCIQKTKGKHVNSLYCSKRPATCDRVFPNETYRAHGPGPHKVHREVNTSADGAPVRDPATGTRLVFPNASNYGGTAKQRTFPAIGAPRRLTVSERKYENQYDRKEFLKAVLRDEICDRVEAEKRLDELENEIGLRGSRHARMLAEAAEAAKKAQSVESEDEPKTVGDQYNMVMDELRFVAQQPVGSKLNIVRMYYTVEEQEYVDSLGRKATGTVRQ</sequence>
<evidence type="ECO:0000256" key="1">
    <source>
        <dbReference type="SAM" id="Coils"/>
    </source>
</evidence>
<feature type="coiled-coil region" evidence="1">
    <location>
        <begin position="215"/>
        <end position="263"/>
    </location>
</feature>
<dbReference type="VEuPathDB" id="TriTrypDB:TcIL3000_4_4140"/>
<proteinExistence type="predicted"/>
<protein>
    <submittedName>
        <fullName evidence="2">Uncharacterized protein TCIL3000_4_4140</fullName>
    </submittedName>
</protein>
<name>G0ULP4_TRYCI</name>
<dbReference type="AlphaFoldDB" id="G0ULP4"/>
<evidence type="ECO:0000313" key="2">
    <source>
        <dbReference type="EMBL" id="CCC90299.1"/>
    </source>
</evidence>
<reference evidence="2" key="1">
    <citation type="journal article" date="2012" name="Proc. Natl. Acad. Sci. U.S.A.">
        <title>Antigenic diversity is generated by distinct evolutionary mechanisms in African trypanosome species.</title>
        <authorList>
            <person name="Jackson A.P."/>
            <person name="Berry A."/>
            <person name="Aslett M."/>
            <person name="Allison H.C."/>
            <person name="Burton P."/>
            <person name="Vavrova-Anderson J."/>
            <person name="Brown R."/>
            <person name="Browne H."/>
            <person name="Corton N."/>
            <person name="Hauser H."/>
            <person name="Gamble J."/>
            <person name="Gilderthorp R."/>
            <person name="Marcello L."/>
            <person name="McQuillan J."/>
            <person name="Otto T.D."/>
            <person name="Quail M.A."/>
            <person name="Sanders M.J."/>
            <person name="van Tonder A."/>
            <person name="Ginger M.L."/>
            <person name="Field M.C."/>
            <person name="Barry J.D."/>
            <person name="Hertz-Fowler C."/>
            <person name="Berriman M."/>
        </authorList>
    </citation>
    <scope>NUCLEOTIDE SEQUENCE</scope>
    <source>
        <strain evidence="2">IL3000</strain>
    </source>
</reference>
<keyword evidence="1" id="KW-0175">Coiled coil</keyword>
<dbReference type="EMBL" id="HE575317">
    <property type="protein sequence ID" value="CCC90299.1"/>
    <property type="molecule type" value="Genomic_DNA"/>
</dbReference>
<accession>G0ULP4</accession>
<organism evidence="2">
    <name type="scientific">Trypanosoma congolense (strain IL3000)</name>
    <dbReference type="NCBI Taxonomy" id="1068625"/>
    <lineage>
        <taxon>Eukaryota</taxon>
        <taxon>Discoba</taxon>
        <taxon>Euglenozoa</taxon>
        <taxon>Kinetoplastea</taxon>
        <taxon>Metakinetoplastina</taxon>
        <taxon>Trypanosomatida</taxon>
        <taxon>Trypanosomatidae</taxon>
        <taxon>Trypanosoma</taxon>
        <taxon>Nannomonas</taxon>
    </lineage>
</organism>
<gene>
    <name evidence="2" type="ORF">TCIL3000_4_4140</name>
</gene>